<evidence type="ECO:0000313" key="2">
    <source>
        <dbReference type="EMBL" id="CAL8069510.1"/>
    </source>
</evidence>
<dbReference type="Proteomes" id="UP001642540">
    <property type="component" value="Unassembled WGS sequence"/>
</dbReference>
<keyword evidence="3" id="KW-1185">Reference proteome</keyword>
<proteinExistence type="predicted"/>
<organism evidence="2 3">
    <name type="scientific">Orchesella dallaii</name>
    <dbReference type="NCBI Taxonomy" id="48710"/>
    <lineage>
        <taxon>Eukaryota</taxon>
        <taxon>Metazoa</taxon>
        <taxon>Ecdysozoa</taxon>
        <taxon>Arthropoda</taxon>
        <taxon>Hexapoda</taxon>
        <taxon>Collembola</taxon>
        <taxon>Entomobryomorpha</taxon>
        <taxon>Entomobryoidea</taxon>
        <taxon>Orchesellidae</taxon>
        <taxon>Orchesellinae</taxon>
        <taxon>Orchesella</taxon>
    </lineage>
</organism>
<evidence type="ECO:0008006" key="4">
    <source>
        <dbReference type="Google" id="ProtNLM"/>
    </source>
</evidence>
<comment type="caution">
    <text evidence="2">The sequence shown here is derived from an EMBL/GenBank/DDBJ whole genome shotgun (WGS) entry which is preliminary data.</text>
</comment>
<feature type="region of interest" description="Disordered" evidence="1">
    <location>
        <begin position="257"/>
        <end position="306"/>
    </location>
</feature>
<feature type="region of interest" description="Disordered" evidence="1">
    <location>
        <begin position="14"/>
        <end position="74"/>
    </location>
</feature>
<evidence type="ECO:0000313" key="3">
    <source>
        <dbReference type="Proteomes" id="UP001642540"/>
    </source>
</evidence>
<feature type="compositionally biased region" description="Polar residues" evidence="1">
    <location>
        <begin position="283"/>
        <end position="301"/>
    </location>
</feature>
<feature type="region of interest" description="Disordered" evidence="1">
    <location>
        <begin position="200"/>
        <end position="231"/>
    </location>
</feature>
<feature type="region of interest" description="Disordered" evidence="1">
    <location>
        <begin position="121"/>
        <end position="184"/>
    </location>
</feature>
<name>A0ABP1PN05_9HEXA</name>
<gene>
    <name evidence="2" type="ORF">ODALV1_LOCUS805</name>
</gene>
<protein>
    <recommendedName>
        <fullName evidence="4">HCLS1-associated protein X-1</fullName>
    </recommendedName>
</protein>
<dbReference type="EMBL" id="CAXLJM020000004">
    <property type="protein sequence ID" value="CAL8069510.1"/>
    <property type="molecule type" value="Genomic_DNA"/>
</dbReference>
<evidence type="ECO:0000256" key="1">
    <source>
        <dbReference type="SAM" id="MobiDB-lite"/>
    </source>
</evidence>
<feature type="compositionally biased region" description="Basic and acidic residues" evidence="1">
    <location>
        <begin position="52"/>
        <end position="64"/>
    </location>
</feature>
<accession>A0ABP1PN05</accession>
<feature type="compositionally biased region" description="Basic and acidic residues" evidence="1">
    <location>
        <begin position="138"/>
        <end position="164"/>
    </location>
</feature>
<sequence length="323" mass="37285">MEWRDFIRGFFGRSQDSSREHSNFNQWPPPPPIPEFNEELPRDEQTQSGREGGGRSEDHRRFPPEARGGFGSDVDREFEEFGNRFVFGNIFSAMGEMFQEMERSMRDLDGFFDNMRIEEHGSAIPFPSHPAIQDVPLEGDKDKVNERRDKDVNVRDSVLKEPDTPQRSGGRNYISKPLSSEEKVDRDLDELYRNAELDLSDLPVPDCGKSQGGALSPVPTNPPSQPGKFSSTFQRTYQTFSFKNGRWEGEIVKEDSTGKHVTKYFQDEKGERHENTEFYPHDGSSQQSHSRTDEQSPTIDSSMVPHESTRLFQLFDRFFRPRM</sequence>
<reference evidence="2 3" key="1">
    <citation type="submission" date="2024-08" db="EMBL/GenBank/DDBJ databases">
        <authorList>
            <person name="Cucini C."/>
            <person name="Frati F."/>
        </authorList>
    </citation>
    <scope>NUCLEOTIDE SEQUENCE [LARGE SCALE GENOMIC DNA]</scope>
</reference>
<feature type="compositionally biased region" description="Basic and acidic residues" evidence="1">
    <location>
        <begin position="265"/>
        <end position="280"/>
    </location>
</feature>